<keyword evidence="4 6" id="KW-0378">Hydrolase</keyword>
<evidence type="ECO:0000256" key="2">
    <source>
        <dbReference type="ARBA" id="ARBA00010687"/>
    </source>
</evidence>
<dbReference type="EC" id="3.2.1.89" evidence="3 6"/>
<dbReference type="SUPFAM" id="SSF51445">
    <property type="entry name" value="(Trans)glycosidases"/>
    <property type="match status" value="1"/>
</dbReference>
<dbReference type="GO" id="GO:0031218">
    <property type="term" value="F:arabinogalactan endo-1,4-beta-galactosidase activity"/>
    <property type="evidence" value="ECO:0007669"/>
    <property type="project" value="UniProtKB-EC"/>
</dbReference>
<dbReference type="AlphaFoldDB" id="A0AAU8EW46"/>
<evidence type="ECO:0000256" key="6">
    <source>
        <dbReference type="RuleBase" id="RU361192"/>
    </source>
</evidence>
<evidence type="ECO:0000256" key="3">
    <source>
        <dbReference type="ARBA" id="ARBA00012556"/>
    </source>
</evidence>
<sequence length="393" mass="42776">MKAENQDPRPWRRRAVVLTGAVMAAGLLAVTLPTSGGALSPALRIRGADISFTLQEEAIKQTLNDNGVPAPLEQILAARGANYARLRVWVHPAPGTSDLAAALELGRRAHAAGLSLLLNIHYSDSWADRTAQQMPAAWQGQTKEQLARTVETYTRDVVAQFAQQQTPVEIVQIGNEITHGFLWPTGRIYSPDGENWSDFASLVKAGIRGARAGNPAHPPQIMIHSDTGGDRDSSVYFFDHLLSQGVTFDLLGLTYYPFWHGSLRDLRQNLLVLEARYNRDIVIAETAYPWTLASGGGVPSVVTDIQALPDADAYPPTPQGQARFFEALNRVLREVPNGRGAGYLIWEPGWLPGVNADARVGNTHSNLTLFDWWGHGLPALDAFRPTGGAGRGQ</sequence>
<reference evidence="7" key="1">
    <citation type="submission" date="2024-06" db="EMBL/GenBank/DDBJ databases">
        <title>Biodegradation of dimethachlon by Arthrobacter sp. K5: mechanistic insights and ecological implications.</title>
        <authorList>
            <person name="Hu S."/>
            <person name="Lu P."/>
        </authorList>
    </citation>
    <scope>NUCLEOTIDE SEQUENCE</scope>
    <source>
        <strain evidence="7">K5</strain>
    </source>
</reference>
<gene>
    <name evidence="7" type="ORF">ABRP34_08720</name>
</gene>
<dbReference type="Gene3D" id="3.20.20.80">
    <property type="entry name" value="Glycosidases"/>
    <property type="match status" value="1"/>
</dbReference>
<comment type="similarity">
    <text evidence="2 6">Belongs to the glycosyl hydrolase 53 family.</text>
</comment>
<dbReference type="PANTHER" id="PTHR34983:SF1">
    <property type="entry name" value="ARABINOGALACTAN ENDO-BETA-1,4-GALACTANASE A"/>
    <property type="match status" value="1"/>
</dbReference>
<proteinExistence type="inferred from homology"/>
<evidence type="ECO:0000313" key="7">
    <source>
        <dbReference type="EMBL" id="XCH13041.1"/>
    </source>
</evidence>
<dbReference type="InterPro" id="IPR011683">
    <property type="entry name" value="Glyco_hydro_53"/>
</dbReference>
<dbReference type="PANTHER" id="PTHR34983">
    <property type="entry name" value="ARABINOGALACTAN ENDO-BETA-1,4-GALACTANASE A"/>
    <property type="match status" value="1"/>
</dbReference>
<name>A0AAU8EW46_9MICC</name>
<evidence type="ECO:0000256" key="4">
    <source>
        <dbReference type="ARBA" id="ARBA00022801"/>
    </source>
</evidence>
<dbReference type="GO" id="GO:0045490">
    <property type="term" value="P:pectin catabolic process"/>
    <property type="evidence" value="ECO:0007669"/>
    <property type="project" value="TreeGrafter"/>
</dbReference>
<dbReference type="RefSeq" id="WP_353712908.1">
    <property type="nucleotide sequence ID" value="NZ_CP159279.1"/>
</dbReference>
<evidence type="ECO:0000256" key="5">
    <source>
        <dbReference type="ARBA" id="ARBA00023295"/>
    </source>
</evidence>
<comment type="catalytic activity">
    <reaction evidence="1 6">
        <text>The enzyme specifically hydrolyzes (1-&gt;4)-beta-D-galactosidic linkages in type I arabinogalactans.</text>
        <dbReference type="EC" id="3.2.1.89"/>
    </reaction>
</comment>
<keyword evidence="5 6" id="KW-0326">Glycosidase</keyword>
<evidence type="ECO:0000256" key="1">
    <source>
        <dbReference type="ARBA" id="ARBA00001695"/>
    </source>
</evidence>
<accession>A0AAU8EW46</accession>
<dbReference type="Pfam" id="PF07745">
    <property type="entry name" value="Glyco_hydro_53"/>
    <property type="match status" value="1"/>
</dbReference>
<dbReference type="EMBL" id="CP159279">
    <property type="protein sequence ID" value="XCH13041.1"/>
    <property type="molecule type" value="Genomic_DNA"/>
</dbReference>
<dbReference type="GO" id="GO:0015926">
    <property type="term" value="F:glucosidase activity"/>
    <property type="evidence" value="ECO:0007669"/>
    <property type="project" value="InterPro"/>
</dbReference>
<organism evidence="7">
    <name type="scientific">Arthrobacter sp. K5</name>
    <dbReference type="NCBI Taxonomy" id="2839623"/>
    <lineage>
        <taxon>Bacteria</taxon>
        <taxon>Bacillati</taxon>
        <taxon>Actinomycetota</taxon>
        <taxon>Actinomycetes</taxon>
        <taxon>Micrococcales</taxon>
        <taxon>Micrococcaceae</taxon>
        <taxon>Arthrobacter</taxon>
    </lineage>
</organism>
<dbReference type="InterPro" id="IPR017853">
    <property type="entry name" value="GH"/>
</dbReference>
<protein>
    <recommendedName>
        <fullName evidence="3 6">Arabinogalactan endo-beta-1,4-galactanase</fullName>
        <ecNumber evidence="3 6">3.2.1.89</ecNumber>
    </recommendedName>
</protein>